<feature type="compositionally biased region" description="Low complexity" evidence="1">
    <location>
        <begin position="274"/>
        <end position="285"/>
    </location>
</feature>
<gene>
    <name evidence="2" type="ORF">MAPG_02671</name>
</gene>
<evidence type="ECO:0000313" key="2">
    <source>
        <dbReference type="EMBL" id="KLU83618.1"/>
    </source>
</evidence>
<feature type="region of interest" description="Disordered" evidence="1">
    <location>
        <begin position="79"/>
        <end position="143"/>
    </location>
</feature>
<reference evidence="4" key="2">
    <citation type="submission" date="2010-05" db="EMBL/GenBank/DDBJ databases">
        <title>The genome sequence of Magnaporthe poae strain ATCC 64411.</title>
        <authorList>
            <person name="Ma L.-J."/>
            <person name="Dead R."/>
            <person name="Young S."/>
            <person name="Zeng Q."/>
            <person name="Koehrsen M."/>
            <person name="Alvarado L."/>
            <person name="Berlin A."/>
            <person name="Chapman S.B."/>
            <person name="Chen Z."/>
            <person name="Freedman E."/>
            <person name="Gellesch M."/>
            <person name="Goldberg J."/>
            <person name="Griggs A."/>
            <person name="Gujja S."/>
            <person name="Heilman E.R."/>
            <person name="Heiman D."/>
            <person name="Hepburn T."/>
            <person name="Howarth C."/>
            <person name="Jen D."/>
            <person name="Larson L."/>
            <person name="Mehta T."/>
            <person name="Neiman D."/>
            <person name="Pearson M."/>
            <person name="Roberts A."/>
            <person name="Saif S."/>
            <person name="Shea T."/>
            <person name="Shenoy N."/>
            <person name="Sisk P."/>
            <person name="Stolte C."/>
            <person name="Sykes S."/>
            <person name="Walk T."/>
            <person name="White J."/>
            <person name="Yandava C."/>
            <person name="Haas B."/>
            <person name="Nusbaum C."/>
            <person name="Birren B."/>
        </authorList>
    </citation>
    <scope>NUCLEOTIDE SEQUENCE [LARGE SCALE GENOMIC DNA]</scope>
    <source>
        <strain evidence="4">ATCC 64411 / 73-15</strain>
    </source>
</reference>
<accession>A0A0C4DS02</accession>
<dbReference type="EMBL" id="GL876967">
    <property type="protein sequence ID" value="KLU83618.1"/>
    <property type="molecule type" value="Genomic_DNA"/>
</dbReference>
<reference evidence="2" key="3">
    <citation type="submission" date="2011-03" db="EMBL/GenBank/DDBJ databases">
        <title>Annotation of Magnaporthe poae ATCC 64411.</title>
        <authorList>
            <person name="Ma L.-J."/>
            <person name="Dead R."/>
            <person name="Young S.K."/>
            <person name="Zeng Q."/>
            <person name="Gargeya S."/>
            <person name="Fitzgerald M."/>
            <person name="Haas B."/>
            <person name="Abouelleil A."/>
            <person name="Alvarado L."/>
            <person name="Arachchi H.M."/>
            <person name="Berlin A."/>
            <person name="Brown A."/>
            <person name="Chapman S.B."/>
            <person name="Chen Z."/>
            <person name="Dunbar C."/>
            <person name="Freedman E."/>
            <person name="Gearin G."/>
            <person name="Gellesch M."/>
            <person name="Goldberg J."/>
            <person name="Griggs A."/>
            <person name="Gujja S."/>
            <person name="Heiman D."/>
            <person name="Howarth C."/>
            <person name="Larson L."/>
            <person name="Lui A."/>
            <person name="MacDonald P.J.P."/>
            <person name="Mehta T."/>
            <person name="Montmayeur A."/>
            <person name="Murphy C."/>
            <person name="Neiman D."/>
            <person name="Pearson M."/>
            <person name="Priest M."/>
            <person name="Roberts A."/>
            <person name="Saif S."/>
            <person name="Shea T."/>
            <person name="Shenoy N."/>
            <person name="Sisk P."/>
            <person name="Stolte C."/>
            <person name="Sykes S."/>
            <person name="Yandava C."/>
            <person name="Wortman J."/>
            <person name="Nusbaum C."/>
            <person name="Birren B."/>
        </authorList>
    </citation>
    <scope>NUCLEOTIDE SEQUENCE</scope>
    <source>
        <strain evidence="2">ATCC 64411</strain>
    </source>
</reference>
<protein>
    <submittedName>
        <fullName evidence="2 3">Uncharacterized protein</fullName>
    </submittedName>
</protein>
<evidence type="ECO:0000313" key="4">
    <source>
        <dbReference type="Proteomes" id="UP000011715"/>
    </source>
</evidence>
<dbReference type="VEuPathDB" id="FungiDB:MAPG_02671"/>
<name>A0A0C4DS02_MAGP6</name>
<dbReference type="OrthoDB" id="4728302at2759"/>
<dbReference type="EnsemblFungi" id="MAPG_02671T0">
    <property type="protein sequence ID" value="MAPG_02671T0"/>
    <property type="gene ID" value="MAPG_02671"/>
</dbReference>
<reference evidence="2" key="1">
    <citation type="submission" date="2010-05" db="EMBL/GenBank/DDBJ databases">
        <title>The Genome Sequence of Magnaporthe poae strain ATCC 64411.</title>
        <authorList>
            <consortium name="The Broad Institute Genome Sequencing Platform"/>
            <consortium name="Broad Institute Genome Sequencing Center for Infectious Disease"/>
            <person name="Ma L.-J."/>
            <person name="Dead R."/>
            <person name="Young S."/>
            <person name="Zeng Q."/>
            <person name="Koehrsen M."/>
            <person name="Alvarado L."/>
            <person name="Berlin A."/>
            <person name="Chapman S.B."/>
            <person name="Chen Z."/>
            <person name="Freedman E."/>
            <person name="Gellesch M."/>
            <person name="Goldberg J."/>
            <person name="Griggs A."/>
            <person name="Gujja S."/>
            <person name="Heilman E.R."/>
            <person name="Heiman D."/>
            <person name="Hepburn T."/>
            <person name="Howarth C."/>
            <person name="Jen D."/>
            <person name="Larson L."/>
            <person name="Mehta T."/>
            <person name="Neiman D."/>
            <person name="Pearson M."/>
            <person name="Roberts A."/>
            <person name="Saif S."/>
            <person name="Shea T."/>
            <person name="Shenoy N."/>
            <person name="Sisk P."/>
            <person name="Stolte C."/>
            <person name="Sykes S."/>
            <person name="Walk T."/>
            <person name="White J."/>
            <person name="Yandava C."/>
            <person name="Haas B."/>
            <person name="Nusbaum C."/>
            <person name="Birren B."/>
        </authorList>
    </citation>
    <scope>NUCLEOTIDE SEQUENCE</scope>
    <source>
        <strain evidence="2">ATCC 64411</strain>
    </source>
</reference>
<organism evidence="3 4">
    <name type="scientific">Magnaporthiopsis poae (strain ATCC 64411 / 73-15)</name>
    <name type="common">Kentucky bluegrass fungus</name>
    <name type="synonym">Magnaporthe poae</name>
    <dbReference type="NCBI Taxonomy" id="644358"/>
    <lineage>
        <taxon>Eukaryota</taxon>
        <taxon>Fungi</taxon>
        <taxon>Dikarya</taxon>
        <taxon>Ascomycota</taxon>
        <taxon>Pezizomycotina</taxon>
        <taxon>Sordariomycetes</taxon>
        <taxon>Sordariomycetidae</taxon>
        <taxon>Magnaporthales</taxon>
        <taxon>Magnaporthaceae</taxon>
        <taxon>Magnaporthiopsis</taxon>
    </lineage>
</organism>
<reference evidence="3" key="4">
    <citation type="journal article" date="2015" name="G3 (Bethesda)">
        <title>Genome sequences of three phytopathogenic species of the Magnaporthaceae family of fungi.</title>
        <authorList>
            <person name="Okagaki L.H."/>
            <person name="Nunes C.C."/>
            <person name="Sailsbery J."/>
            <person name="Clay B."/>
            <person name="Brown D."/>
            <person name="John T."/>
            <person name="Oh Y."/>
            <person name="Young N."/>
            <person name="Fitzgerald M."/>
            <person name="Haas B.J."/>
            <person name="Zeng Q."/>
            <person name="Young S."/>
            <person name="Adiconis X."/>
            <person name="Fan L."/>
            <person name="Levin J.Z."/>
            <person name="Mitchell T.K."/>
            <person name="Okubara P.A."/>
            <person name="Farman M.L."/>
            <person name="Kohn L.M."/>
            <person name="Birren B."/>
            <person name="Ma L.-J."/>
            <person name="Dean R.A."/>
        </authorList>
    </citation>
    <scope>NUCLEOTIDE SEQUENCE</scope>
    <source>
        <strain evidence="3">ATCC 64411 / 73-15</strain>
    </source>
</reference>
<dbReference type="EMBL" id="ADBL01000654">
    <property type="status" value="NOT_ANNOTATED_CDS"/>
    <property type="molecule type" value="Genomic_DNA"/>
</dbReference>
<feature type="compositionally biased region" description="Polar residues" evidence="1">
    <location>
        <begin position="232"/>
        <end position="251"/>
    </location>
</feature>
<keyword evidence="4" id="KW-1185">Reference proteome</keyword>
<evidence type="ECO:0000313" key="3">
    <source>
        <dbReference type="EnsemblFungi" id="MAPG_02671T0"/>
    </source>
</evidence>
<sequence length="452" mass="48163">MHIPQLMPRLDRDCPVGSSWYVCQSNGFKGCCEVDPCDLASCPSSPRTPTDDAATTKNARATKTAMITVTSPITVTVLSSSSEAVRTSSSSMLTGDTTSSTASPAQPTTPRPPETRTGAGAVETPASIAGSGETPGVIRSDDRPTQLPAGAIAGIVLAGALVVLVLSLHTTVPITQSAYLTKNIISHRAYLPIGMSRPYQPTITTIATTQPGGGHARWESPDDIRWFSDANSDLVSPISPETGSCGPSRQGSRYARETAPPPPLLLPPGYPHEQQLQPQQQQPQQADSIPKFELDGREISPPPPSPQSQQRRDSSAGSVHPAPLRLGSGSGRTQPLRRPPRLMRRASDAGHYQSGIPYQQRVVVAAPRSHSRSLSGDGGGYYAVLGQHQEQQQPPAPPPVYRRRSSSQDRDYGNCRDSYNSGDARLRATLRATRHEVETGVHAGSWSVLSPA</sequence>
<dbReference type="AlphaFoldDB" id="A0A0C4DS02"/>
<reference evidence="3" key="5">
    <citation type="submission" date="2015-06" db="UniProtKB">
        <authorList>
            <consortium name="EnsemblFungi"/>
        </authorList>
    </citation>
    <scope>IDENTIFICATION</scope>
    <source>
        <strain evidence="3">ATCC 64411</strain>
    </source>
</reference>
<feature type="region of interest" description="Disordered" evidence="1">
    <location>
        <begin position="367"/>
        <end position="422"/>
    </location>
</feature>
<dbReference type="STRING" id="644358.A0A0C4DS02"/>
<proteinExistence type="predicted"/>
<feature type="compositionally biased region" description="Pro residues" evidence="1">
    <location>
        <begin position="259"/>
        <end position="270"/>
    </location>
</feature>
<feature type="compositionally biased region" description="Low complexity" evidence="1">
    <location>
        <begin position="79"/>
        <end position="106"/>
    </location>
</feature>
<evidence type="ECO:0000256" key="1">
    <source>
        <dbReference type="SAM" id="MobiDB-lite"/>
    </source>
</evidence>
<feature type="region of interest" description="Disordered" evidence="1">
    <location>
        <begin position="232"/>
        <end position="339"/>
    </location>
</feature>
<dbReference type="Proteomes" id="UP000011715">
    <property type="component" value="Unassembled WGS sequence"/>
</dbReference>
<dbReference type="eggNOG" id="ENOG502R9H7">
    <property type="taxonomic scope" value="Eukaryota"/>
</dbReference>